<dbReference type="EMBL" id="FWXJ01000004">
    <property type="protein sequence ID" value="SMC43393.1"/>
    <property type="molecule type" value="Genomic_DNA"/>
</dbReference>
<keyword evidence="5" id="KW-1185">Reference proteome</keyword>
<proteinExistence type="inferred from homology"/>
<dbReference type="Pfam" id="PF03972">
    <property type="entry name" value="MmgE_PrpD_N"/>
    <property type="match status" value="1"/>
</dbReference>
<dbReference type="InterPro" id="IPR005656">
    <property type="entry name" value="MmgE_PrpD"/>
</dbReference>
<organism evidence="4 5">
    <name type="scientific">Polynucleobacter kasalickyi</name>
    <dbReference type="NCBI Taxonomy" id="1938817"/>
    <lineage>
        <taxon>Bacteria</taxon>
        <taxon>Pseudomonadati</taxon>
        <taxon>Pseudomonadota</taxon>
        <taxon>Betaproteobacteria</taxon>
        <taxon>Burkholderiales</taxon>
        <taxon>Burkholderiaceae</taxon>
        <taxon>Polynucleobacter</taxon>
    </lineage>
</organism>
<dbReference type="SUPFAM" id="SSF103378">
    <property type="entry name" value="2-methylcitrate dehydratase PrpD"/>
    <property type="match status" value="1"/>
</dbReference>
<dbReference type="InterPro" id="IPR042188">
    <property type="entry name" value="MmgE/PrpD_sf_2"/>
</dbReference>
<dbReference type="Gene3D" id="3.30.1330.120">
    <property type="entry name" value="2-methylcitrate dehydratase PrpD"/>
    <property type="match status" value="1"/>
</dbReference>
<dbReference type="PANTHER" id="PTHR16943">
    <property type="entry name" value="2-METHYLCITRATE DEHYDRATASE-RELATED"/>
    <property type="match status" value="1"/>
</dbReference>
<evidence type="ECO:0000313" key="5">
    <source>
        <dbReference type="Proteomes" id="UP000192708"/>
    </source>
</evidence>
<dbReference type="InterPro" id="IPR036148">
    <property type="entry name" value="MmgE/PrpD_sf"/>
</dbReference>
<evidence type="ECO:0000259" key="2">
    <source>
        <dbReference type="Pfam" id="PF03972"/>
    </source>
</evidence>
<dbReference type="InterPro" id="IPR045336">
    <property type="entry name" value="MmgE_PrpD_N"/>
</dbReference>
<reference evidence="4 5" key="1">
    <citation type="submission" date="2017-04" db="EMBL/GenBank/DDBJ databases">
        <authorList>
            <person name="Afonso C.L."/>
            <person name="Miller P.J."/>
            <person name="Scott M.A."/>
            <person name="Spackman E."/>
            <person name="Goraichik I."/>
            <person name="Dimitrov K.M."/>
            <person name="Suarez D.L."/>
            <person name="Swayne D.E."/>
        </authorList>
    </citation>
    <scope>NUCLEOTIDE SEQUENCE [LARGE SCALE GENOMIC DNA]</scope>
    <source>
        <strain evidence="4 5">VK13</strain>
    </source>
</reference>
<dbReference type="STRING" id="1938817.SAMN06296008_104112"/>
<evidence type="ECO:0000313" key="4">
    <source>
        <dbReference type="EMBL" id="SMC43393.1"/>
    </source>
</evidence>
<dbReference type="InterPro" id="IPR045337">
    <property type="entry name" value="MmgE_PrpD_C"/>
</dbReference>
<dbReference type="InterPro" id="IPR042183">
    <property type="entry name" value="MmgE/PrpD_sf_1"/>
</dbReference>
<gene>
    <name evidence="4" type="ORF">SAMN06296008_104112</name>
</gene>
<name>A0A1W1Z4S6_9BURK</name>
<evidence type="ECO:0000259" key="3">
    <source>
        <dbReference type="Pfam" id="PF19305"/>
    </source>
</evidence>
<feature type="domain" description="MmgE/PrpD N-terminal" evidence="2">
    <location>
        <begin position="22"/>
        <end position="249"/>
    </location>
</feature>
<protein>
    <submittedName>
        <fullName evidence="4">2-methylcitrate dehydratase PrpD</fullName>
    </submittedName>
</protein>
<dbReference type="GO" id="GO:0016829">
    <property type="term" value="F:lyase activity"/>
    <property type="evidence" value="ECO:0007669"/>
    <property type="project" value="InterPro"/>
</dbReference>
<evidence type="ECO:0000256" key="1">
    <source>
        <dbReference type="ARBA" id="ARBA00006174"/>
    </source>
</evidence>
<dbReference type="AlphaFoldDB" id="A0A1W1Z4S6"/>
<sequence length="456" mass="49154">MKNIPTTTVSEILAQAFIDMPSELPAEVETLVDSLLIDVAGLCVAARHADYVTASYRATFEEGQCTVIGHAQKGNVFTACFVNGTATHGEDYDDTFEGGPIHAGAVIVPAVLAACEQHGLSGKDLARGIAIGSEVMCRLCSVAPKLVHKAGFHPTAVFGAIGAAAGVASALGLNKEQWVNALGIVGSMASGIIEYLAEGTWTKRMHPGWAAHSGYRAARLAQEGFTGPRTLFEGEHGFFHAFANQDDNHFDEMLAGVGSTWLCADMAFKPYACGTMAHPYIDCARKLVADGLDTNEIASIECNTAEGIVHRLWEPLANKRNPPNGYAAKFSIPYAIAVGMIRDDAGLIDYEEEVVHDPRIRELTNKISYKIDPNNPYPKKFIGHLKVTLKNGDVLEAYQGHFRGGKDEPMSIEVLEQKFTANCIYGGWDAVHSSQALEQIRGMRDADVVSVDQLSN</sequence>
<dbReference type="Proteomes" id="UP000192708">
    <property type="component" value="Unassembled WGS sequence"/>
</dbReference>
<dbReference type="Pfam" id="PF19305">
    <property type="entry name" value="MmgE_PrpD_C"/>
    <property type="match status" value="1"/>
</dbReference>
<dbReference type="RefSeq" id="WP_234986904.1">
    <property type="nucleotide sequence ID" value="NZ_FWXJ01000004.1"/>
</dbReference>
<dbReference type="Gene3D" id="1.10.4100.10">
    <property type="entry name" value="2-methylcitrate dehydratase PrpD"/>
    <property type="match status" value="1"/>
</dbReference>
<dbReference type="PANTHER" id="PTHR16943:SF8">
    <property type="entry name" value="2-METHYLCITRATE DEHYDRATASE"/>
    <property type="match status" value="1"/>
</dbReference>
<accession>A0A1W1Z4S6</accession>
<feature type="domain" description="MmgE/PrpD C-terminal" evidence="3">
    <location>
        <begin position="271"/>
        <end position="423"/>
    </location>
</feature>
<comment type="similarity">
    <text evidence="1">Belongs to the PrpD family.</text>
</comment>